<gene>
    <name evidence="1" type="ORF">DES52_104217</name>
</gene>
<accession>A0A318SQ97</accession>
<dbReference type="Proteomes" id="UP000248326">
    <property type="component" value="Unassembled WGS sequence"/>
</dbReference>
<dbReference type="RefSeq" id="WP_110886049.1">
    <property type="nucleotide sequence ID" value="NZ_QJSX01000004.1"/>
</dbReference>
<dbReference type="AlphaFoldDB" id="A0A318SQ97"/>
<proteinExistence type="predicted"/>
<name>A0A318SQ97_9DEIO</name>
<evidence type="ECO:0000313" key="2">
    <source>
        <dbReference type="Proteomes" id="UP000248326"/>
    </source>
</evidence>
<dbReference type="EMBL" id="QJSX01000004">
    <property type="protein sequence ID" value="PYE54943.1"/>
    <property type="molecule type" value="Genomic_DNA"/>
</dbReference>
<protein>
    <submittedName>
        <fullName evidence="1">Uncharacterized protein</fullName>
    </submittedName>
</protein>
<reference evidence="1 2" key="1">
    <citation type="submission" date="2018-06" db="EMBL/GenBank/DDBJ databases">
        <title>Genomic Encyclopedia of Type Strains, Phase IV (KMG-IV): sequencing the most valuable type-strain genomes for metagenomic binning, comparative biology and taxonomic classification.</title>
        <authorList>
            <person name="Goeker M."/>
        </authorList>
    </citation>
    <scope>NUCLEOTIDE SEQUENCE [LARGE SCALE GENOMIC DNA]</scope>
    <source>
        <strain evidence="1 2">DSM 18048</strain>
    </source>
</reference>
<organism evidence="1 2">
    <name type="scientific">Deinococcus yavapaiensis KR-236</name>
    <dbReference type="NCBI Taxonomy" id="694435"/>
    <lineage>
        <taxon>Bacteria</taxon>
        <taxon>Thermotogati</taxon>
        <taxon>Deinococcota</taxon>
        <taxon>Deinococci</taxon>
        <taxon>Deinococcales</taxon>
        <taxon>Deinococcaceae</taxon>
        <taxon>Deinococcus</taxon>
    </lineage>
</organism>
<evidence type="ECO:0000313" key="1">
    <source>
        <dbReference type="EMBL" id="PYE54943.1"/>
    </source>
</evidence>
<keyword evidence="2" id="KW-1185">Reference proteome</keyword>
<comment type="caution">
    <text evidence="1">The sequence shown here is derived from an EMBL/GenBank/DDBJ whole genome shotgun (WGS) entry which is preliminary data.</text>
</comment>
<sequence length="160" mass="17949">MDVHRLAFSLDHRIGHVLRREDGGMLTLQETLPVFEHPEDADRYALDHALHLTPAAASPVQLDVLALWLSRDRVDISHDVLLHAWELFAAVARSLKSRDSRVVAEFEGPGCLYDKLFWTSVTPGGALSVAERAKLRWVLAEGLRSFRGALSWQTARDTTN</sequence>